<comment type="caution">
    <text evidence="1">The sequence shown here is derived from an EMBL/GenBank/DDBJ whole genome shotgun (WGS) entry which is preliminary data.</text>
</comment>
<sequence>MAFVIDVVACHTVGWWISRTADAAVALAALELLLNHDGMIGLRMTDSHSKL</sequence>
<evidence type="ECO:0000313" key="2">
    <source>
        <dbReference type="Proteomes" id="UP001549145"/>
    </source>
</evidence>
<keyword evidence="2" id="KW-1185">Reference proteome</keyword>
<dbReference type="EMBL" id="JBEPMM010000001">
    <property type="protein sequence ID" value="MET3690870.1"/>
    <property type="molecule type" value="Genomic_DNA"/>
</dbReference>
<proteinExistence type="predicted"/>
<name>A0ABV2L287_9HYPH</name>
<protein>
    <recommendedName>
        <fullName evidence="3">Transposase</fullName>
    </recommendedName>
</protein>
<evidence type="ECO:0000313" key="1">
    <source>
        <dbReference type="EMBL" id="MET3690870.1"/>
    </source>
</evidence>
<gene>
    <name evidence="1" type="ORF">ABID43_000389</name>
</gene>
<dbReference type="Proteomes" id="UP001549145">
    <property type="component" value="Unassembled WGS sequence"/>
</dbReference>
<organism evidence="1 2">
    <name type="scientific">Methylobacterium goesingense</name>
    <dbReference type="NCBI Taxonomy" id="243690"/>
    <lineage>
        <taxon>Bacteria</taxon>
        <taxon>Pseudomonadati</taxon>
        <taxon>Pseudomonadota</taxon>
        <taxon>Alphaproteobacteria</taxon>
        <taxon>Hyphomicrobiales</taxon>
        <taxon>Methylobacteriaceae</taxon>
        <taxon>Methylobacterium</taxon>
    </lineage>
</organism>
<evidence type="ECO:0008006" key="3">
    <source>
        <dbReference type="Google" id="ProtNLM"/>
    </source>
</evidence>
<accession>A0ABV2L287</accession>
<reference evidence="1 2" key="1">
    <citation type="submission" date="2024-06" db="EMBL/GenBank/DDBJ databases">
        <title>Genomic Encyclopedia of Type Strains, Phase IV (KMG-IV): sequencing the most valuable type-strain genomes for metagenomic binning, comparative biology and taxonomic classification.</title>
        <authorList>
            <person name="Goeker M."/>
        </authorList>
    </citation>
    <scope>NUCLEOTIDE SEQUENCE [LARGE SCALE GENOMIC DNA]</scope>
    <source>
        <strain evidence="1 2">DSM 21331</strain>
    </source>
</reference>